<gene>
    <name evidence="2" type="ORF">GALL_356870</name>
</gene>
<feature type="compositionally biased region" description="Polar residues" evidence="1">
    <location>
        <begin position="164"/>
        <end position="185"/>
    </location>
</feature>
<feature type="compositionally biased region" description="Basic and acidic residues" evidence="1">
    <location>
        <begin position="27"/>
        <end position="67"/>
    </location>
</feature>
<accession>A0A1J5QG50</accession>
<dbReference type="AlphaFoldDB" id="A0A1J5QG50"/>
<dbReference type="EMBL" id="MLJW01000795">
    <property type="protein sequence ID" value="OIQ82518.1"/>
    <property type="molecule type" value="Genomic_DNA"/>
</dbReference>
<comment type="caution">
    <text evidence="2">The sequence shown here is derived from an EMBL/GenBank/DDBJ whole genome shotgun (WGS) entry which is preliminary data.</text>
</comment>
<feature type="compositionally biased region" description="Polar residues" evidence="1">
    <location>
        <begin position="144"/>
        <end position="156"/>
    </location>
</feature>
<sequence length="201" mass="21120">MDRDDLVRCDAEVVREGRHRSTGGVHVGDRFGEDHPSAWRTAREQPDAGLRDGRPRAPRRAERERRPGAPAQLVEHHLADVVPVARVLRPRVAEPDDEPGLVAHVTSSQGVGAQAPQATQTPQRPAPDGTGRRGCRRAADGSVSRDQTAASSSVGSASPCGTAIVTTTAVGSSPSTAPFGSTTSPAWICTPASRPSIETSM</sequence>
<feature type="region of interest" description="Disordered" evidence="1">
    <location>
        <begin position="18"/>
        <end position="76"/>
    </location>
</feature>
<name>A0A1J5QG50_9ZZZZ</name>
<reference evidence="2" key="1">
    <citation type="submission" date="2016-10" db="EMBL/GenBank/DDBJ databases">
        <title>Sequence of Gallionella enrichment culture.</title>
        <authorList>
            <person name="Poehlein A."/>
            <person name="Muehling M."/>
            <person name="Daniel R."/>
        </authorList>
    </citation>
    <scope>NUCLEOTIDE SEQUENCE</scope>
</reference>
<evidence type="ECO:0000256" key="1">
    <source>
        <dbReference type="SAM" id="MobiDB-lite"/>
    </source>
</evidence>
<protein>
    <submittedName>
        <fullName evidence="2">Uncharacterized protein</fullName>
    </submittedName>
</protein>
<evidence type="ECO:0000313" key="2">
    <source>
        <dbReference type="EMBL" id="OIQ82518.1"/>
    </source>
</evidence>
<feature type="compositionally biased region" description="Low complexity" evidence="1">
    <location>
        <begin position="113"/>
        <end position="127"/>
    </location>
</feature>
<proteinExistence type="predicted"/>
<organism evidence="2">
    <name type="scientific">mine drainage metagenome</name>
    <dbReference type="NCBI Taxonomy" id="410659"/>
    <lineage>
        <taxon>unclassified sequences</taxon>
        <taxon>metagenomes</taxon>
        <taxon>ecological metagenomes</taxon>
    </lineage>
</organism>
<feature type="region of interest" description="Disordered" evidence="1">
    <location>
        <begin position="93"/>
        <end position="201"/>
    </location>
</feature>